<keyword evidence="3 4" id="KW-0597">Phosphoprotein</keyword>
<dbReference type="PROSITE" id="PS50112">
    <property type="entry name" value="PAS"/>
    <property type="match status" value="1"/>
</dbReference>
<dbReference type="CDD" id="cd00156">
    <property type="entry name" value="REC"/>
    <property type="match status" value="1"/>
</dbReference>
<feature type="domain" description="Histidine kinase" evidence="5">
    <location>
        <begin position="431"/>
        <end position="649"/>
    </location>
</feature>
<dbReference type="Pfam" id="PF00512">
    <property type="entry name" value="HisKA"/>
    <property type="match status" value="1"/>
</dbReference>
<keyword evidence="10" id="KW-1185">Reference proteome</keyword>
<dbReference type="SMART" id="SM00448">
    <property type="entry name" value="REC"/>
    <property type="match status" value="1"/>
</dbReference>
<feature type="modified residue" description="4-aspartylphosphate" evidence="4">
    <location>
        <position position="718"/>
    </location>
</feature>
<dbReference type="InterPro" id="IPR005467">
    <property type="entry name" value="His_kinase_dom"/>
</dbReference>
<dbReference type="InterPro" id="IPR000014">
    <property type="entry name" value="PAS"/>
</dbReference>
<dbReference type="Pfam" id="PF13426">
    <property type="entry name" value="PAS_9"/>
    <property type="match status" value="1"/>
</dbReference>
<dbReference type="Pfam" id="PF00072">
    <property type="entry name" value="Response_reg"/>
    <property type="match status" value="1"/>
</dbReference>
<evidence type="ECO:0000313" key="9">
    <source>
        <dbReference type="EMBL" id="GLC28576.1"/>
    </source>
</evidence>
<dbReference type="CDD" id="cd00130">
    <property type="entry name" value="PAS"/>
    <property type="match status" value="2"/>
</dbReference>
<reference evidence="9" key="1">
    <citation type="submission" date="2022-08" db="EMBL/GenBank/DDBJ databases">
        <title>Draft genome sequencing of Roseisolibacter agri AW1220.</title>
        <authorList>
            <person name="Tobiishi Y."/>
            <person name="Tonouchi A."/>
        </authorList>
    </citation>
    <scope>NUCLEOTIDE SEQUENCE</scope>
    <source>
        <strain evidence="9">AW1220</strain>
    </source>
</reference>
<dbReference type="EC" id="2.7.13.3" evidence="2"/>
<dbReference type="InterPro" id="IPR013656">
    <property type="entry name" value="PAS_4"/>
</dbReference>
<dbReference type="SUPFAM" id="SSF55785">
    <property type="entry name" value="PYP-like sensor domain (PAS domain)"/>
    <property type="match status" value="3"/>
</dbReference>
<organism evidence="9 10">
    <name type="scientific">Roseisolibacter agri</name>
    <dbReference type="NCBI Taxonomy" id="2014610"/>
    <lineage>
        <taxon>Bacteria</taxon>
        <taxon>Pseudomonadati</taxon>
        <taxon>Gemmatimonadota</taxon>
        <taxon>Gemmatimonadia</taxon>
        <taxon>Gemmatimonadales</taxon>
        <taxon>Gemmatimonadaceae</taxon>
        <taxon>Roseisolibacter</taxon>
    </lineage>
</organism>
<dbReference type="Gene3D" id="3.40.50.2300">
    <property type="match status" value="1"/>
</dbReference>
<dbReference type="EMBL" id="BRXS01000012">
    <property type="protein sequence ID" value="GLC28576.1"/>
    <property type="molecule type" value="Genomic_DNA"/>
</dbReference>
<dbReference type="InterPro" id="IPR035965">
    <property type="entry name" value="PAS-like_dom_sf"/>
</dbReference>
<dbReference type="PANTHER" id="PTHR43065:SF42">
    <property type="entry name" value="TWO-COMPONENT SENSOR PPRA"/>
    <property type="match status" value="1"/>
</dbReference>
<evidence type="ECO:0000259" key="7">
    <source>
        <dbReference type="PROSITE" id="PS50112"/>
    </source>
</evidence>
<evidence type="ECO:0000256" key="4">
    <source>
        <dbReference type="PROSITE-ProRule" id="PRU00169"/>
    </source>
</evidence>
<dbReference type="InterPro" id="IPR011006">
    <property type="entry name" value="CheY-like_superfamily"/>
</dbReference>
<dbReference type="PROSITE" id="PS50110">
    <property type="entry name" value="RESPONSE_REGULATORY"/>
    <property type="match status" value="1"/>
</dbReference>
<feature type="domain" description="PAC" evidence="8">
    <location>
        <begin position="240"/>
        <end position="292"/>
    </location>
</feature>
<sequence>MDITHGRDEAVERPRAVHVPPAAPRLPASIVGVMMGIGEEITEADDAFLAIVGYTREDFEAGRMNWAEMTPPEFLHLDAAGSRQAAESGGFTVPYQKEFYRKDGTRVPVLLVCAFIPGADGQWMGYAVDLSAPTAQRARATDARTPLRAPVPQEFYVRLVNELVLERARMLAMLDNTDALLWAVDPQLRLLSANAQFHAAQRQISGHDLEVGDAVVGPQFPDDLRALWTAYYHRALSGERFVELTLQPLAEGLRYFESTFHPIVDQRGRITGVSVVSQDVTARHQAEDALRTSEARFRTLAAGSPLGIYLMDARGQVVYANPRLNEIWHLTPDTPFGREAMEQRIHPDDRARVFAERDAALSEGRPATKDYRLRLPDGSERHVRTRITPVREGDRVTGFVGTVDDDTERRALEQRVRQTEKMESLGTLAGGIAHDFNNMLGVVLGNTELALGDVDALVPEGHALRESLREIRTASLRARDLVRQILTFSRHSERQTAPVDLRALTQESLRLLRATIPSTVTLDARLPDDPVAVLGDATALQQVIVNLCTNAEYAMRAEGGGFLSVTLAVERRGGPPAAVLAVRDTGQGIPVEARDRLFEPFYTTKPRGEGTGMGLAVVHGIVTAHGGTIAVDSAPGAGATFRVSLPLAPTPPVTEPRPTPDVHGRGRVMLVEDEPSLARFATQALTRAGYDVTYCRDGIEALHALDEPRGAVDVVVSDVTMPGLTGDKLARELLRLRPGLPVILTTGYSHLVTPALVQALGVVALLHKPFTARDLVGAVRDAIEGARTTAADAGAGPVSGA</sequence>
<evidence type="ECO:0000259" key="6">
    <source>
        <dbReference type="PROSITE" id="PS50110"/>
    </source>
</evidence>
<evidence type="ECO:0000256" key="1">
    <source>
        <dbReference type="ARBA" id="ARBA00000085"/>
    </source>
</evidence>
<dbReference type="Pfam" id="PF08447">
    <property type="entry name" value="PAS_3"/>
    <property type="match status" value="1"/>
</dbReference>
<dbReference type="RefSeq" id="WP_284352972.1">
    <property type="nucleotide sequence ID" value="NZ_BRXS01000012.1"/>
</dbReference>
<dbReference type="SUPFAM" id="SSF47384">
    <property type="entry name" value="Homodimeric domain of signal transducing histidine kinase"/>
    <property type="match status" value="1"/>
</dbReference>
<keyword evidence="9" id="KW-0808">Transferase</keyword>
<dbReference type="SMART" id="SM00091">
    <property type="entry name" value="PAS"/>
    <property type="match status" value="3"/>
</dbReference>
<dbReference type="SMART" id="SM00388">
    <property type="entry name" value="HisKA"/>
    <property type="match status" value="1"/>
</dbReference>
<dbReference type="NCBIfam" id="TIGR00229">
    <property type="entry name" value="sensory_box"/>
    <property type="match status" value="2"/>
</dbReference>
<evidence type="ECO:0000259" key="8">
    <source>
        <dbReference type="PROSITE" id="PS50113"/>
    </source>
</evidence>
<dbReference type="Gene3D" id="3.30.565.10">
    <property type="entry name" value="Histidine kinase-like ATPase, C-terminal domain"/>
    <property type="match status" value="1"/>
</dbReference>
<dbReference type="InterPro" id="IPR001789">
    <property type="entry name" value="Sig_transdc_resp-reg_receiver"/>
</dbReference>
<dbReference type="InterPro" id="IPR000700">
    <property type="entry name" value="PAS-assoc_C"/>
</dbReference>
<dbReference type="SUPFAM" id="SSF55874">
    <property type="entry name" value="ATPase domain of HSP90 chaperone/DNA topoisomerase II/histidine kinase"/>
    <property type="match status" value="1"/>
</dbReference>
<dbReference type="PROSITE" id="PS50113">
    <property type="entry name" value="PAC"/>
    <property type="match status" value="2"/>
</dbReference>
<proteinExistence type="predicted"/>
<dbReference type="Proteomes" id="UP001161325">
    <property type="component" value="Unassembled WGS sequence"/>
</dbReference>
<protein>
    <recommendedName>
        <fullName evidence="2">histidine kinase</fullName>
        <ecNumber evidence="2">2.7.13.3</ecNumber>
    </recommendedName>
</protein>
<dbReference type="SUPFAM" id="SSF52172">
    <property type="entry name" value="CheY-like"/>
    <property type="match status" value="1"/>
</dbReference>
<dbReference type="Gene3D" id="3.30.450.20">
    <property type="entry name" value="PAS domain"/>
    <property type="match status" value="3"/>
</dbReference>
<comment type="caution">
    <text evidence="9">The sequence shown here is derived from an EMBL/GenBank/DDBJ whole genome shotgun (WGS) entry which is preliminary data.</text>
</comment>
<dbReference type="SMART" id="SM00086">
    <property type="entry name" value="PAC"/>
    <property type="match status" value="3"/>
</dbReference>
<dbReference type="InterPro" id="IPR004358">
    <property type="entry name" value="Sig_transdc_His_kin-like_C"/>
</dbReference>
<evidence type="ECO:0000313" key="10">
    <source>
        <dbReference type="Proteomes" id="UP001161325"/>
    </source>
</evidence>
<dbReference type="Gene3D" id="1.10.287.130">
    <property type="match status" value="1"/>
</dbReference>
<dbReference type="PRINTS" id="PR00344">
    <property type="entry name" value="BCTRLSENSOR"/>
</dbReference>
<feature type="domain" description="Response regulatory" evidence="6">
    <location>
        <begin position="667"/>
        <end position="783"/>
    </location>
</feature>
<keyword evidence="9" id="KW-0418">Kinase</keyword>
<name>A0AA37QEW9_9BACT</name>
<dbReference type="PROSITE" id="PS50109">
    <property type="entry name" value="HIS_KIN"/>
    <property type="match status" value="1"/>
</dbReference>
<comment type="catalytic activity">
    <reaction evidence="1">
        <text>ATP + protein L-histidine = ADP + protein N-phospho-L-histidine.</text>
        <dbReference type="EC" id="2.7.13.3"/>
    </reaction>
</comment>
<dbReference type="InterPro" id="IPR036890">
    <property type="entry name" value="HATPase_C_sf"/>
</dbReference>
<dbReference type="GO" id="GO:0000155">
    <property type="term" value="F:phosphorelay sensor kinase activity"/>
    <property type="evidence" value="ECO:0007669"/>
    <property type="project" value="InterPro"/>
</dbReference>
<dbReference type="InterPro" id="IPR036097">
    <property type="entry name" value="HisK_dim/P_sf"/>
</dbReference>
<dbReference type="Pfam" id="PF02518">
    <property type="entry name" value="HATPase_c"/>
    <property type="match status" value="1"/>
</dbReference>
<dbReference type="InterPro" id="IPR003594">
    <property type="entry name" value="HATPase_dom"/>
</dbReference>
<evidence type="ECO:0000256" key="2">
    <source>
        <dbReference type="ARBA" id="ARBA00012438"/>
    </source>
</evidence>
<feature type="domain" description="PAC" evidence="8">
    <location>
        <begin position="367"/>
        <end position="418"/>
    </location>
</feature>
<evidence type="ECO:0000259" key="5">
    <source>
        <dbReference type="PROSITE" id="PS50109"/>
    </source>
</evidence>
<dbReference type="InterPro" id="IPR013655">
    <property type="entry name" value="PAS_fold_3"/>
</dbReference>
<feature type="domain" description="PAS" evidence="7">
    <location>
        <begin position="293"/>
        <end position="364"/>
    </location>
</feature>
<gene>
    <name evidence="9" type="ORF">rosag_50890</name>
</gene>
<dbReference type="InterPro" id="IPR003661">
    <property type="entry name" value="HisK_dim/P_dom"/>
</dbReference>
<dbReference type="SMART" id="SM00387">
    <property type="entry name" value="HATPase_c"/>
    <property type="match status" value="1"/>
</dbReference>
<dbReference type="PANTHER" id="PTHR43065">
    <property type="entry name" value="SENSOR HISTIDINE KINASE"/>
    <property type="match status" value="1"/>
</dbReference>
<dbReference type="InterPro" id="IPR001610">
    <property type="entry name" value="PAC"/>
</dbReference>
<dbReference type="Pfam" id="PF08448">
    <property type="entry name" value="PAS_4"/>
    <property type="match status" value="1"/>
</dbReference>
<dbReference type="AlphaFoldDB" id="A0AA37QEW9"/>
<evidence type="ECO:0000256" key="3">
    <source>
        <dbReference type="ARBA" id="ARBA00022553"/>
    </source>
</evidence>
<accession>A0AA37QEW9</accession>